<organism evidence="2 3">
    <name type="scientific">Pleuronectes platessa</name>
    <name type="common">European plaice</name>
    <dbReference type="NCBI Taxonomy" id="8262"/>
    <lineage>
        <taxon>Eukaryota</taxon>
        <taxon>Metazoa</taxon>
        <taxon>Chordata</taxon>
        <taxon>Craniata</taxon>
        <taxon>Vertebrata</taxon>
        <taxon>Euteleostomi</taxon>
        <taxon>Actinopterygii</taxon>
        <taxon>Neopterygii</taxon>
        <taxon>Teleostei</taxon>
        <taxon>Neoteleostei</taxon>
        <taxon>Acanthomorphata</taxon>
        <taxon>Carangaria</taxon>
        <taxon>Pleuronectiformes</taxon>
        <taxon>Pleuronectoidei</taxon>
        <taxon>Pleuronectidae</taxon>
        <taxon>Pleuronectes</taxon>
    </lineage>
</organism>
<protein>
    <submittedName>
        <fullName evidence="2">Uncharacterized protein</fullName>
    </submittedName>
</protein>
<evidence type="ECO:0000256" key="1">
    <source>
        <dbReference type="SAM" id="MobiDB-lite"/>
    </source>
</evidence>
<comment type="caution">
    <text evidence="2">The sequence shown here is derived from an EMBL/GenBank/DDBJ whole genome shotgun (WGS) entry which is preliminary data.</text>
</comment>
<evidence type="ECO:0000313" key="2">
    <source>
        <dbReference type="EMBL" id="CAB1421292.1"/>
    </source>
</evidence>
<gene>
    <name evidence="2" type="ORF">PLEPLA_LOCUS9174</name>
</gene>
<name>A0A9N7YCK5_PLEPL</name>
<accession>A0A9N7YCK5</accession>
<proteinExistence type="predicted"/>
<feature type="region of interest" description="Disordered" evidence="1">
    <location>
        <begin position="105"/>
        <end position="144"/>
    </location>
</feature>
<dbReference type="EMBL" id="CADEAL010000514">
    <property type="protein sequence ID" value="CAB1421292.1"/>
    <property type="molecule type" value="Genomic_DNA"/>
</dbReference>
<evidence type="ECO:0000313" key="3">
    <source>
        <dbReference type="Proteomes" id="UP001153269"/>
    </source>
</evidence>
<keyword evidence="3" id="KW-1185">Reference proteome</keyword>
<dbReference type="Proteomes" id="UP001153269">
    <property type="component" value="Unassembled WGS sequence"/>
</dbReference>
<dbReference type="AlphaFoldDB" id="A0A9N7YCK5"/>
<sequence>MHWSNGLDSIKPPIPVLENATRFKLSLRCTGYSTKHPANKRGSLEERHSRCMSNAITIPTHSHGHLRYVTQSKVWTEVLQNDRLTSVLCHHSCQKEAVNEVNVKPCQAAEGRDEAERKAHEMDSASERGNDGAARCRGTAGREP</sequence>
<feature type="compositionally biased region" description="Basic and acidic residues" evidence="1">
    <location>
        <begin position="110"/>
        <end position="130"/>
    </location>
</feature>
<reference evidence="2" key="1">
    <citation type="submission" date="2020-03" db="EMBL/GenBank/DDBJ databases">
        <authorList>
            <person name="Weist P."/>
        </authorList>
    </citation>
    <scope>NUCLEOTIDE SEQUENCE</scope>
</reference>